<dbReference type="EMBL" id="JARJLG010000216">
    <property type="protein sequence ID" value="KAJ7726817.1"/>
    <property type="molecule type" value="Genomic_DNA"/>
</dbReference>
<protein>
    <submittedName>
        <fullName evidence="2">Uncharacterized protein</fullName>
    </submittedName>
</protein>
<evidence type="ECO:0000313" key="2">
    <source>
        <dbReference type="EMBL" id="KAJ7726817.1"/>
    </source>
</evidence>
<dbReference type="Proteomes" id="UP001215280">
    <property type="component" value="Unassembled WGS sequence"/>
</dbReference>
<feature type="compositionally biased region" description="Low complexity" evidence="1">
    <location>
        <begin position="36"/>
        <end position="51"/>
    </location>
</feature>
<feature type="region of interest" description="Disordered" evidence="1">
    <location>
        <begin position="1"/>
        <end position="100"/>
    </location>
</feature>
<keyword evidence="3" id="KW-1185">Reference proteome</keyword>
<feature type="compositionally biased region" description="Basic and acidic residues" evidence="1">
    <location>
        <begin position="52"/>
        <end position="71"/>
    </location>
</feature>
<feature type="region of interest" description="Disordered" evidence="1">
    <location>
        <begin position="114"/>
        <end position="159"/>
    </location>
</feature>
<accession>A0AAD7HT66</accession>
<sequence>MSHSQPQAPLTPPTPMLPQQRHVRPPPLRVRPRPVVHPAHPAATTAGYAARLHADVHEHELGRVRPQREHGLVPPRMPVADSGSGSVSPPRRSPSPKGVLGSVALLADDDEIAPVRRAGGGGAVGQSWGAHSAGPHSTARSAPASVSGAANALGERCGQ</sequence>
<proteinExistence type="predicted"/>
<evidence type="ECO:0000256" key="1">
    <source>
        <dbReference type="SAM" id="MobiDB-lite"/>
    </source>
</evidence>
<gene>
    <name evidence="2" type="ORF">DFH07DRAFT_1000481</name>
</gene>
<comment type="caution">
    <text evidence="2">The sequence shown here is derived from an EMBL/GenBank/DDBJ whole genome shotgun (WGS) entry which is preliminary data.</text>
</comment>
<name>A0AAD7HT66_9AGAR</name>
<organism evidence="2 3">
    <name type="scientific">Mycena maculata</name>
    <dbReference type="NCBI Taxonomy" id="230809"/>
    <lineage>
        <taxon>Eukaryota</taxon>
        <taxon>Fungi</taxon>
        <taxon>Dikarya</taxon>
        <taxon>Basidiomycota</taxon>
        <taxon>Agaricomycotina</taxon>
        <taxon>Agaricomycetes</taxon>
        <taxon>Agaricomycetidae</taxon>
        <taxon>Agaricales</taxon>
        <taxon>Marasmiineae</taxon>
        <taxon>Mycenaceae</taxon>
        <taxon>Mycena</taxon>
    </lineage>
</organism>
<reference evidence="2" key="1">
    <citation type="submission" date="2023-03" db="EMBL/GenBank/DDBJ databases">
        <title>Massive genome expansion in bonnet fungi (Mycena s.s.) driven by repeated elements and novel gene families across ecological guilds.</title>
        <authorList>
            <consortium name="Lawrence Berkeley National Laboratory"/>
            <person name="Harder C.B."/>
            <person name="Miyauchi S."/>
            <person name="Viragh M."/>
            <person name="Kuo A."/>
            <person name="Thoen E."/>
            <person name="Andreopoulos B."/>
            <person name="Lu D."/>
            <person name="Skrede I."/>
            <person name="Drula E."/>
            <person name="Henrissat B."/>
            <person name="Morin E."/>
            <person name="Kohler A."/>
            <person name="Barry K."/>
            <person name="LaButti K."/>
            <person name="Morin E."/>
            <person name="Salamov A."/>
            <person name="Lipzen A."/>
            <person name="Mereny Z."/>
            <person name="Hegedus B."/>
            <person name="Baldrian P."/>
            <person name="Stursova M."/>
            <person name="Weitz H."/>
            <person name="Taylor A."/>
            <person name="Grigoriev I.V."/>
            <person name="Nagy L.G."/>
            <person name="Martin F."/>
            <person name="Kauserud H."/>
        </authorList>
    </citation>
    <scope>NUCLEOTIDE SEQUENCE</scope>
    <source>
        <strain evidence="2">CBHHK188m</strain>
    </source>
</reference>
<dbReference type="AlphaFoldDB" id="A0AAD7HT66"/>
<evidence type="ECO:0000313" key="3">
    <source>
        <dbReference type="Proteomes" id="UP001215280"/>
    </source>
</evidence>